<evidence type="ECO:0000313" key="2">
    <source>
        <dbReference type="Proteomes" id="UP000033874"/>
    </source>
</evidence>
<proteinExistence type="predicted"/>
<name>A0A0M3AN06_9SPHN</name>
<protein>
    <submittedName>
        <fullName evidence="1">Uncharacterized protein</fullName>
    </submittedName>
</protein>
<dbReference type="RefSeq" id="WP_046765402.1">
    <property type="nucleotide sequence ID" value="NZ_LBIC01000010.1"/>
</dbReference>
<accession>A0A0M3AN06</accession>
<gene>
    <name evidence="1" type="ORF">YP76_20130</name>
</gene>
<dbReference type="Proteomes" id="UP000033874">
    <property type="component" value="Unassembled WGS sequence"/>
</dbReference>
<reference evidence="1 2" key="1">
    <citation type="submission" date="2015-04" db="EMBL/GenBank/DDBJ databases">
        <title>Genome sequence of aromatic hydrocarbons-degrading Sphingobium chungbukense DJ77.</title>
        <authorList>
            <person name="Kim Y.-C."/>
            <person name="Chae J.-C."/>
        </authorList>
    </citation>
    <scope>NUCLEOTIDE SEQUENCE [LARGE SCALE GENOMIC DNA]</scope>
    <source>
        <strain evidence="1 2">DJ77</strain>
    </source>
</reference>
<dbReference type="AlphaFoldDB" id="A0A0M3AN06"/>
<sequence>MTILFRIMDPADNGTSPTAVITARQLATFRRYLRAEGDRLGIALLDPDEYLGNSFEVRVCPLALAAVTRPFDHDPAVIAVIEEAQFRGRRVSVHHSAEDARITLGIALTSDQAVELDLAYGNAYALLEALAIEAESVGDIAVGLLRARLSDPATPSRATLRGVDHYLPRLERLIASAGGREDARIAWA</sequence>
<dbReference type="EMBL" id="LBIC01000010">
    <property type="protein sequence ID" value="KKW90316.1"/>
    <property type="molecule type" value="Genomic_DNA"/>
</dbReference>
<dbReference type="PATRIC" id="fig|56193.3.peg.4231"/>
<evidence type="ECO:0000313" key="1">
    <source>
        <dbReference type="EMBL" id="KKW90316.1"/>
    </source>
</evidence>
<organism evidence="1 2">
    <name type="scientific">Sphingobium chungbukense</name>
    <dbReference type="NCBI Taxonomy" id="56193"/>
    <lineage>
        <taxon>Bacteria</taxon>
        <taxon>Pseudomonadati</taxon>
        <taxon>Pseudomonadota</taxon>
        <taxon>Alphaproteobacteria</taxon>
        <taxon>Sphingomonadales</taxon>
        <taxon>Sphingomonadaceae</taxon>
        <taxon>Sphingobium</taxon>
    </lineage>
</organism>
<comment type="caution">
    <text evidence="1">The sequence shown here is derived from an EMBL/GenBank/DDBJ whole genome shotgun (WGS) entry which is preliminary data.</text>
</comment>
<keyword evidence="2" id="KW-1185">Reference proteome</keyword>